<dbReference type="SMART" id="SM01260">
    <property type="entry name" value="LANC_like"/>
    <property type="match status" value="1"/>
</dbReference>
<dbReference type="NCBIfam" id="TIGR03897">
    <property type="entry name" value="lanti_2_LanM"/>
    <property type="match status" value="1"/>
</dbReference>
<dbReference type="RefSeq" id="WP_408053890.1">
    <property type="nucleotide sequence ID" value="NZ_AP035884.1"/>
</dbReference>
<feature type="domain" description="Lantibiotic biosynthesis protein dehydration" evidence="1">
    <location>
        <begin position="114"/>
        <end position="489"/>
    </location>
</feature>
<dbReference type="GO" id="GO:0031179">
    <property type="term" value="P:peptide modification"/>
    <property type="evidence" value="ECO:0007669"/>
    <property type="project" value="InterPro"/>
</dbReference>
<name>A0AB33KE60_9ACTN</name>
<dbReference type="KEGG" id="stcm:SCMC78_33780"/>
<dbReference type="Gene3D" id="1.50.10.20">
    <property type="match status" value="1"/>
</dbReference>
<dbReference type="AlphaFoldDB" id="A0AB33KE60"/>
<organism evidence="2">
    <name type="scientific">Streptomyces sp. CMC78</name>
    <dbReference type="NCBI Taxonomy" id="3231512"/>
    <lineage>
        <taxon>Bacteria</taxon>
        <taxon>Bacillati</taxon>
        <taxon>Actinomycetota</taxon>
        <taxon>Actinomycetes</taxon>
        <taxon>Kitasatosporales</taxon>
        <taxon>Streptomycetaceae</taxon>
        <taxon>Streptomyces</taxon>
    </lineage>
</organism>
<dbReference type="InterPro" id="IPR025410">
    <property type="entry name" value="Lant_dehyd"/>
</dbReference>
<dbReference type="InterPro" id="IPR007822">
    <property type="entry name" value="LANC-like"/>
</dbReference>
<gene>
    <name evidence="2" type="ORF">SCMC78_33780</name>
</gene>
<protein>
    <recommendedName>
        <fullName evidence="1">Lantibiotic biosynthesis protein dehydration domain-containing protein</fullName>
    </recommendedName>
</protein>
<dbReference type="PRINTS" id="PR01950">
    <property type="entry name" value="LANCSUPER"/>
</dbReference>
<reference evidence="2" key="1">
    <citation type="submission" date="2024-07" db="EMBL/GenBank/DDBJ databases">
        <title>Complete genome sequences of cellulolytic bacteria, Kitasatospora sp. CMC57 and Streptomyces sp. CMC78, isolated from Japanese agricultural soil.</title>
        <authorList>
            <person name="Hashimoto T."/>
            <person name="Ito M."/>
            <person name="Iwamoto M."/>
            <person name="Fukahori D."/>
            <person name="Shoda T."/>
            <person name="Sakoda M."/>
            <person name="Morohoshi T."/>
            <person name="Mitsuboshi M."/>
            <person name="Nishizawa T."/>
        </authorList>
    </citation>
    <scope>NUCLEOTIDE SEQUENCE</scope>
    <source>
        <strain evidence="2">CMC78</strain>
    </source>
</reference>
<evidence type="ECO:0000259" key="1">
    <source>
        <dbReference type="Pfam" id="PF13575"/>
    </source>
</evidence>
<dbReference type="SUPFAM" id="SSF158745">
    <property type="entry name" value="LanC-like"/>
    <property type="match status" value="1"/>
</dbReference>
<dbReference type="EMBL" id="AP035884">
    <property type="protein sequence ID" value="BFP53571.1"/>
    <property type="molecule type" value="Genomic_DNA"/>
</dbReference>
<proteinExistence type="predicted"/>
<dbReference type="Pfam" id="PF05147">
    <property type="entry name" value="LANC_like"/>
    <property type="match status" value="1"/>
</dbReference>
<evidence type="ECO:0000313" key="2">
    <source>
        <dbReference type="EMBL" id="BFP53571.1"/>
    </source>
</evidence>
<sequence length="957" mass="102288">MQLSDAFLDDLVQRITDERSDVFGAFYAPYLRDGAQRIAGLAAALQGPDTTDDQAGLADLAGVAESALRSLMGLCVETGVRTLIASFRAQDTGYEAFHARLAQAPGREAVLDRFPELDRLLRLATARTARTVADVLHAAVADRAELDALLGGPGRIVSVTPGLGDAHRGGRTVCLVVRDDGSRAVYKPQQDNCQQLLSSLRTLLDADGSFFGPLHPRTLVRPAHVWQEFVVHADLDGTAEHSTRYFRRFGRSAALLSMLGATDLHHENIIATPDGPVVIDTETLVSLPNIAPGQARSVPAAASLNLDIERSVLNTLLFPARYAGAKLDVDISGIGCVRPGASEHLQSYLVVDAGTDDIRFDRSQVVVEHGANMASVSGEPLDPRRWTDELVAGFREARTLLAAHRDAVEAAVRDSTGWAVRQVVRPTYIYARFLEASTHPVHLGSRQDRAELLGKLPRHYRGTAAESADAVHREEVAALLDLDVPFFTVDCDSGLLRGDFDEEIRSAAQLTPRESALAAVRSFFTRPADRDPLYLRYALAGSADDVWERREPVTGPAPAASPVHLADPAGWHTLLRDLVVGGPDAPTWLTPRLRGDGLRLGGVDATLYDGGGLLLHLAQSAARTGVSPIGVDLERACASAVHGRPAVLDGTPLSMSPFTGVLSDLVTDWEIRRLTSSDARFHAGDEHVRFRPAQGAFDVDRLSAADFDHLNGYGGYLVHLAAHTEHGATEVTGAGAERLLRRLVTVDGDPAAHRDGEELGLAHGRFGRIAALSAMVTAGLDGDSGARTHLERFAEAYGRHRWQDAGLRDRGDGTGNGGWCKGYAGLAYAHAALLTALGEPAGRIADAVAPEIDRVLEPTGSARDITIAPDLSLCHGLAGRIAVLCHLADLLHRPDLRDAAAALHTAFLDRYGNGGWSCGIGTEPLLPSYLLGLSGWFAAQAMLDHPGTGLPRCLGGR</sequence>
<dbReference type="InterPro" id="IPR017146">
    <property type="entry name" value="Lanti_2_LanM"/>
</dbReference>
<dbReference type="Pfam" id="PF13575">
    <property type="entry name" value="DUF4135"/>
    <property type="match status" value="1"/>
</dbReference>
<accession>A0AB33KE60</accession>